<dbReference type="PANTHER" id="PTHR42791:SF1">
    <property type="entry name" value="N-ACETYLTRANSFERASE DOMAIN-CONTAINING PROTEIN"/>
    <property type="match status" value="1"/>
</dbReference>
<gene>
    <name evidence="2" type="ORF">BU16DRAFT_614560</name>
</gene>
<organism evidence="2 3">
    <name type="scientific">Lophium mytilinum</name>
    <dbReference type="NCBI Taxonomy" id="390894"/>
    <lineage>
        <taxon>Eukaryota</taxon>
        <taxon>Fungi</taxon>
        <taxon>Dikarya</taxon>
        <taxon>Ascomycota</taxon>
        <taxon>Pezizomycotina</taxon>
        <taxon>Dothideomycetes</taxon>
        <taxon>Pleosporomycetidae</taxon>
        <taxon>Mytilinidiales</taxon>
        <taxon>Mytilinidiaceae</taxon>
        <taxon>Lophium</taxon>
    </lineage>
</organism>
<dbReference type="Proteomes" id="UP000799750">
    <property type="component" value="Unassembled WGS sequence"/>
</dbReference>
<dbReference type="GO" id="GO:0016747">
    <property type="term" value="F:acyltransferase activity, transferring groups other than amino-acyl groups"/>
    <property type="evidence" value="ECO:0007669"/>
    <property type="project" value="InterPro"/>
</dbReference>
<keyword evidence="3" id="KW-1185">Reference proteome</keyword>
<feature type="domain" description="N-acetyltransferase" evidence="1">
    <location>
        <begin position="164"/>
        <end position="222"/>
    </location>
</feature>
<dbReference type="InterPro" id="IPR000182">
    <property type="entry name" value="GNAT_dom"/>
</dbReference>
<name>A0A6A6RAT6_9PEZI</name>
<protein>
    <recommendedName>
        <fullName evidence="1">N-acetyltransferase domain-containing protein</fullName>
    </recommendedName>
</protein>
<dbReference type="PANTHER" id="PTHR42791">
    <property type="entry name" value="GNAT FAMILY ACETYLTRANSFERASE"/>
    <property type="match status" value="1"/>
</dbReference>
<dbReference type="OrthoDB" id="544277at2759"/>
<dbReference type="AlphaFoldDB" id="A0A6A6RAT6"/>
<dbReference type="InterPro" id="IPR016181">
    <property type="entry name" value="Acyl_CoA_acyltransferase"/>
</dbReference>
<dbReference type="Gene3D" id="3.40.630.30">
    <property type="match status" value="1"/>
</dbReference>
<dbReference type="EMBL" id="MU004183">
    <property type="protein sequence ID" value="KAF2500863.1"/>
    <property type="molecule type" value="Genomic_DNA"/>
</dbReference>
<evidence type="ECO:0000313" key="2">
    <source>
        <dbReference type="EMBL" id="KAF2500863.1"/>
    </source>
</evidence>
<dbReference type="SUPFAM" id="SSF55729">
    <property type="entry name" value="Acyl-CoA N-acyltransferases (Nat)"/>
    <property type="match status" value="1"/>
</dbReference>
<reference evidence="2" key="1">
    <citation type="journal article" date="2020" name="Stud. Mycol.">
        <title>101 Dothideomycetes genomes: a test case for predicting lifestyles and emergence of pathogens.</title>
        <authorList>
            <person name="Haridas S."/>
            <person name="Albert R."/>
            <person name="Binder M."/>
            <person name="Bloem J."/>
            <person name="Labutti K."/>
            <person name="Salamov A."/>
            <person name="Andreopoulos B."/>
            <person name="Baker S."/>
            <person name="Barry K."/>
            <person name="Bills G."/>
            <person name="Bluhm B."/>
            <person name="Cannon C."/>
            <person name="Castanera R."/>
            <person name="Culley D."/>
            <person name="Daum C."/>
            <person name="Ezra D."/>
            <person name="Gonzalez J."/>
            <person name="Henrissat B."/>
            <person name="Kuo A."/>
            <person name="Liang C."/>
            <person name="Lipzen A."/>
            <person name="Lutzoni F."/>
            <person name="Magnuson J."/>
            <person name="Mondo S."/>
            <person name="Nolan M."/>
            <person name="Ohm R."/>
            <person name="Pangilinan J."/>
            <person name="Park H.-J."/>
            <person name="Ramirez L."/>
            <person name="Alfaro M."/>
            <person name="Sun H."/>
            <person name="Tritt A."/>
            <person name="Yoshinaga Y."/>
            <person name="Zwiers L.-H."/>
            <person name="Turgeon B."/>
            <person name="Goodwin S."/>
            <person name="Spatafora J."/>
            <person name="Crous P."/>
            <person name="Grigoriev I."/>
        </authorList>
    </citation>
    <scope>NUCLEOTIDE SEQUENCE</scope>
    <source>
        <strain evidence="2">CBS 269.34</strain>
    </source>
</reference>
<dbReference type="InterPro" id="IPR052523">
    <property type="entry name" value="Trichothecene_AcTrans"/>
</dbReference>
<evidence type="ECO:0000313" key="3">
    <source>
        <dbReference type="Proteomes" id="UP000799750"/>
    </source>
</evidence>
<accession>A0A6A6RAT6</accession>
<evidence type="ECO:0000259" key="1">
    <source>
        <dbReference type="Pfam" id="PF00583"/>
    </source>
</evidence>
<proteinExistence type="predicted"/>
<dbReference type="Pfam" id="PF00583">
    <property type="entry name" value="Acetyltransf_1"/>
    <property type="match status" value="1"/>
</dbReference>
<sequence>MRLMMQGLAILNPVPHPTKSGHDRDTTVVYIEDTKHRNGVSITTGGLERIEAATEQFSKAFESDPTIAYCLANLTREQRDNCRPRVISAIITAAILNAGTIDEVNGWKCCGAVLTPGHMMDDIMSLIRAGMPAAMWSMGFKGCYRAIMEMGPLSMACKEKVLPGKGKCYYILYVATAPSGRRQGLCSALVKNYQQLAERDKVPIYLEATSKYSCCLYQKLGFSVVDEMIVGKGKHAADGRLEGGGPGVKIWGMIWRPEIRAKEWIY</sequence>